<accession>A0A5B1LMN3</accession>
<feature type="domain" description="Class II aldolase/adducin N-terminal" evidence="3">
    <location>
        <begin position="8"/>
        <end position="181"/>
    </location>
</feature>
<evidence type="ECO:0000256" key="1">
    <source>
        <dbReference type="ARBA" id="ARBA00022723"/>
    </source>
</evidence>
<organism evidence="4 5">
    <name type="scientific">Nocardioides humilatus</name>
    <dbReference type="NCBI Taxonomy" id="2607660"/>
    <lineage>
        <taxon>Bacteria</taxon>
        <taxon>Bacillati</taxon>
        <taxon>Actinomycetota</taxon>
        <taxon>Actinomycetes</taxon>
        <taxon>Propionibacteriales</taxon>
        <taxon>Nocardioidaceae</taxon>
        <taxon>Nocardioides</taxon>
    </lineage>
</organism>
<dbReference type="Pfam" id="PF00596">
    <property type="entry name" value="Aldolase_II"/>
    <property type="match status" value="1"/>
</dbReference>
<keyword evidence="1" id="KW-0479">Metal-binding</keyword>
<dbReference type="Proteomes" id="UP000325003">
    <property type="component" value="Unassembled WGS sequence"/>
</dbReference>
<dbReference type="InterPro" id="IPR036409">
    <property type="entry name" value="Aldolase_II/adducin_N_sf"/>
</dbReference>
<comment type="caution">
    <text evidence="4">The sequence shown here is derived from an EMBL/GenBank/DDBJ whole genome shotgun (WGS) entry which is preliminary data.</text>
</comment>
<dbReference type="Gene3D" id="3.40.225.10">
    <property type="entry name" value="Class II aldolase/adducin N-terminal domain"/>
    <property type="match status" value="1"/>
</dbReference>
<protein>
    <submittedName>
        <fullName evidence="4">Class II aldolase/adducin family protein</fullName>
    </submittedName>
</protein>
<evidence type="ECO:0000313" key="5">
    <source>
        <dbReference type="Proteomes" id="UP000325003"/>
    </source>
</evidence>
<keyword evidence="5" id="KW-1185">Reference proteome</keyword>
<dbReference type="RefSeq" id="WP_149726357.1">
    <property type="nucleotide sequence ID" value="NZ_VUJV01000001.1"/>
</dbReference>
<dbReference type="InterPro" id="IPR001303">
    <property type="entry name" value="Aldolase_II/adducin_N"/>
</dbReference>
<gene>
    <name evidence="4" type="ORF">F0U44_00665</name>
</gene>
<keyword evidence="2" id="KW-0456">Lyase</keyword>
<dbReference type="SMART" id="SM01007">
    <property type="entry name" value="Aldolase_II"/>
    <property type="match status" value="1"/>
</dbReference>
<evidence type="ECO:0000256" key="2">
    <source>
        <dbReference type="ARBA" id="ARBA00023239"/>
    </source>
</evidence>
<dbReference type="PANTHER" id="PTHR22789">
    <property type="entry name" value="FUCULOSE PHOSPHATE ALDOLASE"/>
    <property type="match status" value="1"/>
</dbReference>
<proteinExistence type="predicted"/>
<sequence>MITDDAKQQVVDACHRLAAEGLLIGTAGNVSIRVGDRVAVTATGAVLGELTLDQVVEVDLAGTQVAGDLTPTSEVYLHLSVYEKYDVSAIVHTHAPVSTAASISLAEIPVVHYQQLLLGGVIRVAPYATFGTSELAERVVAALEGRAAALMANHGAVAIGATLTKAVDNALLLEWLCGVYRDALSMGPPATLTHQQQEDVIAAAIARNYGTVQKSGE</sequence>
<dbReference type="AlphaFoldDB" id="A0A5B1LMN3"/>
<dbReference type="GO" id="GO:0019323">
    <property type="term" value="P:pentose catabolic process"/>
    <property type="evidence" value="ECO:0007669"/>
    <property type="project" value="TreeGrafter"/>
</dbReference>
<reference evidence="4 5" key="2">
    <citation type="submission" date="2019-09" db="EMBL/GenBank/DDBJ databases">
        <authorList>
            <person name="Jin C."/>
        </authorList>
    </citation>
    <scope>NUCLEOTIDE SEQUENCE [LARGE SCALE GENOMIC DNA]</scope>
    <source>
        <strain evidence="4 5">BN130099</strain>
    </source>
</reference>
<evidence type="ECO:0000259" key="3">
    <source>
        <dbReference type="SMART" id="SM01007"/>
    </source>
</evidence>
<dbReference type="SUPFAM" id="SSF53639">
    <property type="entry name" value="AraD/HMP-PK domain-like"/>
    <property type="match status" value="1"/>
</dbReference>
<dbReference type="InterPro" id="IPR050197">
    <property type="entry name" value="Aldolase_class_II_sugar_metab"/>
</dbReference>
<dbReference type="GO" id="GO:0046872">
    <property type="term" value="F:metal ion binding"/>
    <property type="evidence" value="ECO:0007669"/>
    <property type="project" value="UniProtKB-KW"/>
</dbReference>
<dbReference type="PANTHER" id="PTHR22789:SF0">
    <property type="entry name" value="3-OXO-TETRONATE 4-PHOSPHATE DECARBOXYLASE-RELATED"/>
    <property type="match status" value="1"/>
</dbReference>
<name>A0A5B1LMN3_9ACTN</name>
<dbReference type="GO" id="GO:0016832">
    <property type="term" value="F:aldehyde-lyase activity"/>
    <property type="evidence" value="ECO:0007669"/>
    <property type="project" value="TreeGrafter"/>
</dbReference>
<dbReference type="GO" id="GO:0005829">
    <property type="term" value="C:cytosol"/>
    <property type="evidence" value="ECO:0007669"/>
    <property type="project" value="TreeGrafter"/>
</dbReference>
<reference evidence="4 5" key="1">
    <citation type="submission" date="2019-09" db="EMBL/GenBank/DDBJ databases">
        <title>Nocardioides panacisoli sp. nov., isolated from the soil of a ginseng field.</title>
        <authorList>
            <person name="Cho C."/>
        </authorList>
    </citation>
    <scope>NUCLEOTIDE SEQUENCE [LARGE SCALE GENOMIC DNA]</scope>
    <source>
        <strain evidence="4 5">BN130099</strain>
    </source>
</reference>
<evidence type="ECO:0000313" key="4">
    <source>
        <dbReference type="EMBL" id="KAA1420897.1"/>
    </source>
</evidence>
<dbReference type="EMBL" id="VUJV01000001">
    <property type="protein sequence ID" value="KAA1420897.1"/>
    <property type="molecule type" value="Genomic_DNA"/>
</dbReference>